<feature type="region of interest" description="Disordered" evidence="1">
    <location>
        <begin position="81"/>
        <end position="104"/>
    </location>
</feature>
<dbReference type="OrthoDB" id="1106148at2759"/>
<gene>
    <name evidence="2" type="ORF">QR98_0002090</name>
</gene>
<accession>A0A131ZTI9</accession>
<reference evidence="2 3" key="1">
    <citation type="journal article" date="2015" name="Parasit. Vectors">
        <title>Draft genome of the scabies mite.</title>
        <authorList>
            <person name="Rider S.D.Jr."/>
            <person name="Morgan M.S."/>
            <person name="Arlian L.G."/>
        </authorList>
    </citation>
    <scope>NUCLEOTIDE SEQUENCE [LARGE SCALE GENOMIC DNA]</scope>
    <source>
        <strain evidence="2">Arlian Lab</strain>
    </source>
</reference>
<feature type="compositionally biased region" description="Low complexity" evidence="1">
    <location>
        <begin position="31"/>
        <end position="57"/>
    </location>
</feature>
<feature type="compositionally biased region" description="Low complexity" evidence="1">
    <location>
        <begin position="7"/>
        <end position="23"/>
    </location>
</feature>
<organism evidence="2 3">
    <name type="scientific">Sarcoptes scabiei</name>
    <name type="common">Itch mite</name>
    <name type="synonym">Acarus scabiei</name>
    <dbReference type="NCBI Taxonomy" id="52283"/>
    <lineage>
        <taxon>Eukaryota</taxon>
        <taxon>Metazoa</taxon>
        <taxon>Ecdysozoa</taxon>
        <taxon>Arthropoda</taxon>
        <taxon>Chelicerata</taxon>
        <taxon>Arachnida</taxon>
        <taxon>Acari</taxon>
        <taxon>Acariformes</taxon>
        <taxon>Sarcoptiformes</taxon>
        <taxon>Astigmata</taxon>
        <taxon>Psoroptidia</taxon>
        <taxon>Sarcoptoidea</taxon>
        <taxon>Sarcoptidae</taxon>
        <taxon>Sarcoptinae</taxon>
        <taxon>Sarcoptes</taxon>
    </lineage>
</organism>
<evidence type="ECO:0000313" key="2">
    <source>
        <dbReference type="EMBL" id="KPL96951.1"/>
    </source>
</evidence>
<comment type="caution">
    <text evidence="2">The sequence shown here is derived from an EMBL/GenBank/DDBJ whole genome shotgun (WGS) entry which is preliminary data.</text>
</comment>
<name>A0A131ZTI9_SARSC</name>
<proteinExistence type="predicted"/>
<feature type="compositionally biased region" description="Low complexity" evidence="1">
    <location>
        <begin position="91"/>
        <end position="104"/>
    </location>
</feature>
<dbReference type="VEuPathDB" id="VectorBase:SSCA006349"/>
<dbReference type="EMBL" id="JXLN01000149">
    <property type="protein sequence ID" value="KPL96951.1"/>
    <property type="molecule type" value="Genomic_DNA"/>
</dbReference>
<dbReference type="PANTHER" id="PTHR13523:SF2">
    <property type="entry name" value="COILED-COIL-HELIX-COILED-COIL-HELIX DOMAIN CONTAINING 2, ISOFORM A-RELATED"/>
    <property type="match status" value="1"/>
</dbReference>
<evidence type="ECO:0000313" key="3">
    <source>
        <dbReference type="Proteomes" id="UP000616769"/>
    </source>
</evidence>
<dbReference type="PROSITE" id="PS51808">
    <property type="entry name" value="CHCH"/>
    <property type="match status" value="1"/>
</dbReference>
<feature type="region of interest" description="Disordered" evidence="1">
    <location>
        <begin position="1"/>
        <end position="57"/>
    </location>
</feature>
<dbReference type="Proteomes" id="UP000616769">
    <property type="component" value="Unassembled WGS sequence"/>
</dbReference>
<dbReference type="GO" id="GO:0007005">
    <property type="term" value="P:mitochondrion organization"/>
    <property type="evidence" value="ECO:0007669"/>
    <property type="project" value="InterPro"/>
</dbReference>
<protein>
    <submittedName>
        <fullName evidence="2">Mitochondrial coiled-coil-helix-coiled-coil-helix domain-containing protein</fullName>
    </submittedName>
</protein>
<dbReference type="AlphaFoldDB" id="A0A131ZTI9"/>
<dbReference type="GO" id="GO:0005634">
    <property type="term" value="C:nucleus"/>
    <property type="evidence" value="ECO:0007669"/>
    <property type="project" value="TreeGrafter"/>
</dbReference>
<dbReference type="GO" id="GO:0005739">
    <property type="term" value="C:mitochondrion"/>
    <property type="evidence" value="ECO:0007669"/>
    <property type="project" value="TreeGrafter"/>
</dbReference>
<dbReference type="PANTHER" id="PTHR13523">
    <property type="entry name" value="COILED-COIL-HELIX-COILED-COIL-HELIX DOMAIN CONTAINING 2/NUR77"/>
    <property type="match status" value="1"/>
</dbReference>
<dbReference type="InterPro" id="IPR055304">
    <property type="entry name" value="CHCHD2/10-like"/>
</dbReference>
<sequence length="150" mass="15674">MPRRTRSSPSPSRGSPFSGGQSRMASSRSTAPQLPARQQPAAVSPAPAPSQGPGLLGQMAATAGGVAIGSAVGHTIGHAITGAMSGSGTEPVQSPQAQQAQMNQQQQLPGPCQFELQQFLECTQNYDLNLCEGFNEVLKQCRLQNPSVRF</sequence>
<evidence type="ECO:0000256" key="1">
    <source>
        <dbReference type="SAM" id="MobiDB-lite"/>
    </source>
</evidence>